<gene>
    <name evidence="2" type="ORF">NCTC5053_01545</name>
</gene>
<proteinExistence type="predicted"/>
<reference evidence="2 3" key="1">
    <citation type="submission" date="2018-06" db="EMBL/GenBank/DDBJ databases">
        <authorList>
            <consortium name="Pathogen Informatics"/>
            <person name="Doyle S."/>
        </authorList>
    </citation>
    <scope>NUCLEOTIDE SEQUENCE [LARGE SCALE GENOMIC DNA]</scope>
    <source>
        <strain evidence="2 3">NCTC5053</strain>
    </source>
</reference>
<feature type="region of interest" description="Disordered" evidence="1">
    <location>
        <begin position="18"/>
        <end position="37"/>
    </location>
</feature>
<dbReference type="AlphaFoldDB" id="A0A378A9L8"/>
<evidence type="ECO:0000256" key="1">
    <source>
        <dbReference type="SAM" id="MobiDB-lite"/>
    </source>
</evidence>
<evidence type="ECO:0000313" key="2">
    <source>
        <dbReference type="EMBL" id="STV03532.1"/>
    </source>
</evidence>
<organism evidence="2 3">
    <name type="scientific">Klebsiella pneumoniae</name>
    <dbReference type="NCBI Taxonomy" id="573"/>
    <lineage>
        <taxon>Bacteria</taxon>
        <taxon>Pseudomonadati</taxon>
        <taxon>Pseudomonadota</taxon>
        <taxon>Gammaproteobacteria</taxon>
        <taxon>Enterobacterales</taxon>
        <taxon>Enterobacteriaceae</taxon>
        <taxon>Klebsiella/Raoultella group</taxon>
        <taxon>Klebsiella</taxon>
        <taxon>Klebsiella pneumoniae complex</taxon>
    </lineage>
</organism>
<name>A0A378A9L8_KLEPN</name>
<accession>A0A378A9L8</accession>
<dbReference type="EMBL" id="UGMN01000004">
    <property type="protein sequence ID" value="STV03532.1"/>
    <property type="molecule type" value="Genomic_DNA"/>
</dbReference>
<protein>
    <submittedName>
        <fullName evidence="2">Uncharacterized protein</fullName>
    </submittedName>
</protein>
<evidence type="ECO:0000313" key="3">
    <source>
        <dbReference type="Proteomes" id="UP000254387"/>
    </source>
</evidence>
<dbReference type="Proteomes" id="UP000254387">
    <property type="component" value="Unassembled WGS sequence"/>
</dbReference>
<sequence>MGDVGGIKPEQEKVELFEKVTGRDAQNGADPVTGTHL</sequence>